<dbReference type="PROSITE" id="PS01312">
    <property type="entry name" value="SECA"/>
    <property type="match status" value="1"/>
</dbReference>
<dbReference type="GO" id="GO:0043952">
    <property type="term" value="P:protein transport by the Sec complex"/>
    <property type="evidence" value="ECO:0007669"/>
    <property type="project" value="TreeGrafter"/>
</dbReference>
<evidence type="ECO:0000256" key="15">
    <source>
        <dbReference type="HAMAP-Rule" id="MF_01382"/>
    </source>
</evidence>
<dbReference type="GO" id="GO:0008564">
    <property type="term" value="F:protein-exporting ATPase activity"/>
    <property type="evidence" value="ECO:0007669"/>
    <property type="project" value="UniProtKB-EC"/>
</dbReference>
<keyword evidence="13 15" id="KW-0811">Translocation</keyword>
<dbReference type="InterPro" id="IPR036670">
    <property type="entry name" value="SecA_X-link_sf"/>
</dbReference>
<dbReference type="FunFam" id="1.10.3060.10:FF:000003">
    <property type="entry name" value="Protein translocase subunit SecA"/>
    <property type="match status" value="1"/>
</dbReference>
<dbReference type="NCBIfam" id="TIGR00963">
    <property type="entry name" value="secA"/>
    <property type="match status" value="1"/>
</dbReference>
<evidence type="ECO:0000256" key="8">
    <source>
        <dbReference type="ARBA" id="ARBA00022741"/>
    </source>
</evidence>
<dbReference type="CDD" id="cd18803">
    <property type="entry name" value="SF2_C_secA"/>
    <property type="match status" value="1"/>
</dbReference>
<evidence type="ECO:0000256" key="10">
    <source>
        <dbReference type="ARBA" id="ARBA00022840"/>
    </source>
</evidence>
<evidence type="ECO:0000256" key="7">
    <source>
        <dbReference type="ARBA" id="ARBA00022723"/>
    </source>
</evidence>
<dbReference type="AlphaFoldDB" id="A0A391NYQ9"/>
<dbReference type="InterPro" id="IPR020937">
    <property type="entry name" value="SecA_CS"/>
</dbReference>
<keyword evidence="22" id="KW-1185">Reference proteome</keyword>
<keyword evidence="7" id="KW-0479">Metal-binding</keyword>
<comment type="subunit">
    <text evidence="15">Monomer and homodimer. Part of the essential Sec protein translocation apparatus which comprises SecA, SecYEG and auxiliary proteins SecDF. Other proteins may also be involved.</text>
</comment>
<dbReference type="PROSITE" id="PS51192">
    <property type="entry name" value="HELICASE_ATP_BIND_1"/>
    <property type="match status" value="1"/>
</dbReference>
<keyword evidence="11 15" id="KW-0653">Protein transport</keyword>
<evidence type="ECO:0000256" key="2">
    <source>
        <dbReference type="ARBA" id="ARBA00004496"/>
    </source>
</evidence>
<dbReference type="GO" id="GO:0005829">
    <property type="term" value="C:cytosol"/>
    <property type="evidence" value="ECO:0007669"/>
    <property type="project" value="TreeGrafter"/>
</dbReference>
<keyword evidence="10 15" id="KW-0067">ATP-binding</keyword>
<keyword evidence="5 15" id="KW-1003">Cell membrane</keyword>
<comment type="caution">
    <text evidence="21">The sequence shown here is derived from an EMBL/GenBank/DDBJ whole genome shotgun (WGS) entry which is preliminary data.</text>
</comment>
<dbReference type="SMART" id="SM00957">
    <property type="entry name" value="SecA_DEAD"/>
    <property type="match status" value="1"/>
</dbReference>
<dbReference type="GO" id="GO:0017038">
    <property type="term" value="P:protein import"/>
    <property type="evidence" value="ECO:0007669"/>
    <property type="project" value="InterPro"/>
</dbReference>
<dbReference type="InterPro" id="IPR014018">
    <property type="entry name" value="SecA_motor_DEAD"/>
</dbReference>
<keyword evidence="4 15" id="KW-0813">Transport</keyword>
<evidence type="ECO:0000259" key="18">
    <source>
        <dbReference type="PROSITE" id="PS51192"/>
    </source>
</evidence>
<dbReference type="FunFam" id="3.40.50.300:FF:000694">
    <property type="entry name" value="Preprotein translocase subunit SecA"/>
    <property type="match status" value="1"/>
</dbReference>
<evidence type="ECO:0000313" key="21">
    <source>
        <dbReference type="EMBL" id="GCA66125.1"/>
    </source>
</evidence>
<evidence type="ECO:0000256" key="13">
    <source>
        <dbReference type="ARBA" id="ARBA00023010"/>
    </source>
</evidence>
<dbReference type="SUPFAM" id="SSF81886">
    <property type="entry name" value="Helical scaffold and wing domains of SecA"/>
    <property type="match status" value="1"/>
</dbReference>
<dbReference type="SMART" id="SM00958">
    <property type="entry name" value="SecA_PP_bind"/>
    <property type="match status" value="1"/>
</dbReference>
<evidence type="ECO:0000256" key="9">
    <source>
        <dbReference type="ARBA" id="ARBA00022833"/>
    </source>
</evidence>
<keyword evidence="12 15" id="KW-1278">Translocase</keyword>
<evidence type="ECO:0000256" key="5">
    <source>
        <dbReference type="ARBA" id="ARBA00022475"/>
    </source>
</evidence>
<proteinExistence type="inferred from homology"/>
<dbReference type="GO" id="GO:0005886">
    <property type="term" value="C:plasma membrane"/>
    <property type="evidence" value="ECO:0007669"/>
    <property type="project" value="UniProtKB-SubCell"/>
</dbReference>
<comment type="similarity">
    <text evidence="3 15 16">Belongs to the SecA family.</text>
</comment>
<keyword evidence="9" id="KW-0862">Zinc</keyword>
<evidence type="ECO:0000256" key="16">
    <source>
        <dbReference type="RuleBase" id="RU003874"/>
    </source>
</evidence>
<dbReference type="EC" id="7.4.2.8" evidence="15"/>
<dbReference type="NCBIfam" id="NF006630">
    <property type="entry name" value="PRK09200.1"/>
    <property type="match status" value="1"/>
</dbReference>
<protein>
    <recommendedName>
        <fullName evidence="15 16">Protein translocase subunit SecA</fullName>
        <ecNumber evidence="15">7.4.2.8</ecNumber>
    </recommendedName>
</protein>
<comment type="catalytic activity">
    <reaction evidence="15">
        <text>ATP + H2O + cellular proteinSide 1 = ADP + phosphate + cellular proteinSide 2.</text>
        <dbReference type="EC" id="7.4.2.8"/>
    </reaction>
</comment>
<dbReference type="Proteomes" id="UP000265643">
    <property type="component" value="Unassembled WGS sequence"/>
</dbReference>
<dbReference type="FunFam" id="3.40.50.300:FF:000334">
    <property type="entry name" value="Protein translocase subunit SecA"/>
    <property type="match status" value="1"/>
</dbReference>
<dbReference type="SUPFAM" id="SSF81767">
    <property type="entry name" value="Pre-protein crosslinking domain of SecA"/>
    <property type="match status" value="1"/>
</dbReference>
<dbReference type="InterPro" id="IPR001650">
    <property type="entry name" value="Helicase_C-like"/>
</dbReference>
<dbReference type="Gene3D" id="3.40.50.300">
    <property type="entry name" value="P-loop containing nucleotide triphosphate hydrolases"/>
    <property type="match status" value="3"/>
</dbReference>
<dbReference type="GO" id="GO:0005524">
    <property type="term" value="F:ATP binding"/>
    <property type="evidence" value="ECO:0007669"/>
    <property type="project" value="UniProtKB-UniRule"/>
</dbReference>
<dbReference type="InterPro" id="IPR027417">
    <property type="entry name" value="P-loop_NTPase"/>
</dbReference>
<feature type="domain" description="SecA family profile" evidence="20">
    <location>
        <begin position="1"/>
        <end position="591"/>
    </location>
</feature>
<dbReference type="Pfam" id="PF02810">
    <property type="entry name" value="SEC-C"/>
    <property type="match status" value="1"/>
</dbReference>
<evidence type="ECO:0000256" key="3">
    <source>
        <dbReference type="ARBA" id="ARBA00007650"/>
    </source>
</evidence>
<dbReference type="Gene3D" id="3.90.1440.10">
    <property type="entry name" value="SecA, preprotein cross-linking domain"/>
    <property type="match status" value="1"/>
</dbReference>
<evidence type="ECO:0000256" key="6">
    <source>
        <dbReference type="ARBA" id="ARBA00022490"/>
    </source>
</evidence>
<evidence type="ECO:0000259" key="20">
    <source>
        <dbReference type="PROSITE" id="PS51196"/>
    </source>
</evidence>
<dbReference type="RefSeq" id="WP_119297492.1">
    <property type="nucleotide sequence ID" value="NZ_BHGK01000001.1"/>
</dbReference>
<feature type="domain" description="Helicase ATP-binding" evidence="18">
    <location>
        <begin position="87"/>
        <end position="225"/>
    </location>
</feature>
<feature type="binding site" evidence="15">
    <location>
        <position position="85"/>
    </location>
    <ligand>
        <name>ATP</name>
        <dbReference type="ChEBI" id="CHEBI:30616"/>
    </ligand>
</feature>
<feature type="binding site" evidence="15">
    <location>
        <position position="513"/>
    </location>
    <ligand>
        <name>ATP</name>
        <dbReference type="ChEBI" id="CHEBI:30616"/>
    </ligand>
</feature>
<dbReference type="InterPro" id="IPR011130">
    <property type="entry name" value="SecA_preprotein_X-link_dom"/>
</dbReference>
<name>A0A391NYQ9_9FIRM</name>
<comment type="subcellular location">
    <subcellularLocation>
        <location evidence="15">Cell membrane</location>
        <topology evidence="15">Peripheral membrane protein</topology>
        <orientation evidence="15">Cytoplasmic side</orientation>
    </subcellularLocation>
    <subcellularLocation>
        <location evidence="2 15">Cytoplasm</location>
    </subcellularLocation>
    <text evidence="15">Distribution is 50-50.</text>
</comment>
<dbReference type="InterPro" id="IPR036266">
    <property type="entry name" value="SecA_Wing/Scaffold_sf"/>
</dbReference>
<dbReference type="Gene3D" id="1.10.3060.10">
    <property type="entry name" value="Helical scaffold and wing domains of SecA"/>
    <property type="match status" value="1"/>
</dbReference>
<dbReference type="PROSITE" id="PS51194">
    <property type="entry name" value="HELICASE_CTER"/>
    <property type="match status" value="1"/>
</dbReference>
<dbReference type="Pfam" id="PF07516">
    <property type="entry name" value="SecA_SW"/>
    <property type="match status" value="1"/>
</dbReference>
<dbReference type="Pfam" id="PF07517">
    <property type="entry name" value="SecA_DEAD"/>
    <property type="match status" value="1"/>
</dbReference>
<keyword evidence="14 15" id="KW-0472">Membrane</keyword>
<dbReference type="HAMAP" id="MF_01382">
    <property type="entry name" value="SecA"/>
    <property type="match status" value="1"/>
</dbReference>
<dbReference type="InterPro" id="IPR000185">
    <property type="entry name" value="SecA"/>
</dbReference>
<evidence type="ECO:0000256" key="17">
    <source>
        <dbReference type="SAM" id="MobiDB-lite"/>
    </source>
</evidence>
<evidence type="ECO:0000256" key="12">
    <source>
        <dbReference type="ARBA" id="ARBA00022967"/>
    </source>
</evidence>
<feature type="compositionally biased region" description="Basic and acidic residues" evidence="17">
    <location>
        <begin position="818"/>
        <end position="836"/>
    </location>
</feature>
<evidence type="ECO:0000259" key="19">
    <source>
        <dbReference type="PROSITE" id="PS51194"/>
    </source>
</evidence>
<dbReference type="Pfam" id="PF01043">
    <property type="entry name" value="SecA_PP_bind"/>
    <property type="match status" value="1"/>
</dbReference>
<feature type="domain" description="Helicase C-terminal" evidence="19">
    <location>
        <begin position="423"/>
        <end position="607"/>
    </location>
</feature>
<evidence type="ECO:0000313" key="22">
    <source>
        <dbReference type="Proteomes" id="UP000265643"/>
    </source>
</evidence>
<dbReference type="InterPro" id="IPR014001">
    <property type="entry name" value="Helicase_ATP-bd"/>
</dbReference>
<feature type="region of interest" description="Disordered" evidence="17">
    <location>
        <begin position="811"/>
        <end position="837"/>
    </location>
</feature>
<dbReference type="InterPro" id="IPR011116">
    <property type="entry name" value="SecA_Wing/Scaffold"/>
</dbReference>
<organism evidence="21 22">
    <name type="scientific">Mediterraneibacter butyricigenes</name>
    <dbReference type="NCBI Taxonomy" id="2316025"/>
    <lineage>
        <taxon>Bacteria</taxon>
        <taxon>Bacillati</taxon>
        <taxon>Bacillota</taxon>
        <taxon>Clostridia</taxon>
        <taxon>Lachnospirales</taxon>
        <taxon>Lachnospiraceae</taxon>
        <taxon>Mediterraneibacter</taxon>
    </lineage>
</organism>
<accession>A0A391NYQ9</accession>
<dbReference type="PROSITE" id="PS51196">
    <property type="entry name" value="SECA_MOTOR_DEAD"/>
    <property type="match status" value="1"/>
</dbReference>
<dbReference type="Pfam" id="PF21090">
    <property type="entry name" value="P-loop_SecA"/>
    <property type="match status" value="1"/>
</dbReference>
<reference evidence="22" key="1">
    <citation type="submission" date="2018-09" db="EMBL/GenBank/DDBJ databases">
        <title>Draft Genome Sequence of Mediterraneibacter sp. KCTC 15684.</title>
        <authorList>
            <person name="Kim J.S."/>
            <person name="Han K.I."/>
            <person name="Suh M.K."/>
            <person name="Lee K.C."/>
            <person name="Eom M.K."/>
            <person name="Lee J.H."/>
            <person name="Park S.H."/>
            <person name="Kang S.W."/>
            <person name="Park J.E."/>
            <person name="Oh B.S."/>
            <person name="Yu S.Y."/>
            <person name="Choi S.H."/>
            <person name="Lee D.H."/>
            <person name="Yoon H."/>
            <person name="Kim B."/>
            <person name="Yang S.J."/>
            <person name="Lee J.S."/>
        </authorList>
    </citation>
    <scope>NUCLEOTIDE SEQUENCE [LARGE SCALE GENOMIC DNA]</scope>
    <source>
        <strain evidence="22">KCTC 15684</strain>
    </source>
</reference>
<dbReference type="GO" id="GO:0065002">
    <property type="term" value="P:intracellular protein transmembrane transport"/>
    <property type="evidence" value="ECO:0007669"/>
    <property type="project" value="UniProtKB-UniRule"/>
</dbReference>
<keyword evidence="6 15" id="KW-0963">Cytoplasm</keyword>
<dbReference type="PANTHER" id="PTHR30612">
    <property type="entry name" value="SECA INNER MEMBRANE COMPONENT OF SEC PROTEIN SECRETION SYSTEM"/>
    <property type="match status" value="1"/>
</dbReference>
<dbReference type="EMBL" id="BHGK01000001">
    <property type="protein sequence ID" value="GCA66125.1"/>
    <property type="molecule type" value="Genomic_DNA"/>
</dbReference>
<dbReference type="GO" id="GO:0006605">
    <property type="term" value="P:protein targeting"/>
    <property type="evidence" value="ECO:0007669"/>
    <property type="project" value="UniProtKB-UniRule"/>
</dbReference>
<evidence type="ECO:0000256" key="4">
    <source>
        <dbReference type="ARBA" id="ARBA00022448"/>
    </source>
</evidence>
<feature type="binding site" evidence="15">
    <location>
        <begin position="103"/>
        <end position="107"/>
    </location>
    <ligand>
        <name>ATP</name>
        <dbReference type="ChEBI" id="CHEBI:30616"/>
    </ligand>
</feature>
<gene>
    <name evidence="15 21" type="primary">secA</name>
    <name evidence="21" type="ORF">KGMB01110_05610</name>
</gene>
<dbReference type="GO" id="GO:0031522">
    <property type="term" value="C:cell envelope Sec protein transport complex"/>
    <property type="evidence" value="ECO:0007669"/>
    <property type="project" value="TreeGrafter"/>
</dbReference>
<dbReference type="InterPro" id="IPR011115">
    <property type="entry name" value="SecA_DEAD"/>
</dbReference>
<dbReference type="PANTHER" id="PTHR30612:SF0">
    <property type="entry name" value="CHLOROPLAST PROTEIN-TRANSPORTING ATPASE"/>
    <property type="match status" value="1"/>
</dbReference>
<evidence type="ECO:0000256" key="14">
    <source>
        <dbReference type="ARBA" id="ARBA00023136"/>
    </source>
</evidence>
<comment type="function">
    <text evidence="15">Part of the Sec protein translocase complex. Interacts with the SecYEG preprotein conducting channel. Has a central role in coupling the hydrolysis of ATP to the transfer of proteins into and across the cell membrane, serving as an ATP-driven molecular motor driving the stepwise translocation of polypeptide chains across the membrane.</text>
</comment>
<evidence type="ECO:0000256" key="11">
    <source>
        <dbReference type="ARBA" id="ARBA00022927"/>
    </source>
</evidence>
<sequence length="858" mass="97692">MGLIEKIFGTHSENELKRIYPIVDHIEALGSEMQVLSDEELRGKTQEFKKRLSEGETLDDILPEAYAVVREAATRVLGMRHYRVQLIGGIILHQGRIAEMKTGEGKTLVSTLPAYLNALDGQGVHIVTVNDYLAKRDAEWMGKVHEFLGLTVGVVLNSMDNEERRAAYNCDITYVTNNELGFDYLRDNMVVYKKQLVQRGLHFAVIDEVDSVLIDEARTPLIISGQSGKSTKLYEACDILARQLVRGEASGEFSKMNAILGEDIEETGDFIVNEKEKNINLTEDGVRKVEKFFHIDNLADAENLEIQHNIILALRAHYLMFRDQDYVVTPDNEVMIVDEFTGRIMPGRRYSDGLHQAIEAKEHVKVRRESKTLATITFQNLFNKFDKKCGMTGTALTEEKEFRDIYGMDVIEIPTNVPVQRVDLEDAVYKTKREKYEAVVEEVKRAHATGQPVLVGTITIEVSELLSKMLRKEGIQHNVLNAKYHELEAEIVADAGVHGAVTIATNMAGRGTDIKLDEDAKKAGGLKIIGTERHESRRIDNQLRGRSGRQGDPGESRFYISLEDDLMRLFGSERLMDVFNTLGVEDGEQIEHKMLSNAIEKAQKKIENNNFGIRKNLLEYDQVMNEQREIIYEERRQVLDGENMRDPIYHMITDYVENTVDRCISADQDSEEWDLTELEVSLKNTIPSLALPTKEDISGMQQKELKHLLKERAVKAYEAKEAEFPEPEHLRELERVVLLKVIDAKWMDHIDDMDQLRQGIGLQAYGQRDPLVEYKMLGYEMFGEMTNSITETTVRTLFHVRVEQKAEREQVAKVTGTNKDDSAVKAPKKREEKKIYPNDPCPCGSGKKYKQCCGRKAV</sequence>
<keyword evidence="8 15" id="KW-0547">Nucleotide-binding</keyword>
<dbReference type="CDD" id="cd17928">
    <property type="entry name" value="DEXDc_SecA"/>
    <property type="match status" value="1"/>
</dbReference>
<dbReference type="NCBIfam" id="NF009538">
    <property type="entry name" value="PRK12904.1"/>
    <property type="match status" value="1"/>
</dbReference>
<dbReference type="FunFam" id="3.90.1440.10:FF:000002">
    <property type="entry name" value="Protein translocase subunit SecA"/>
    <property type="match status" value="1"/>
</dbReference>
<evidence type="ECO:0000256" key="1">
    <source>
        <dbReference type="ARBA" id="ARBA00001947"/>
    </source>
</evidence>
<dbReference type="GO" id="GO:0046872">
    <property type="term" value="F:metal ion binding"/>
    <property type="evidence" value="ECO:0007669"/>
    <property type="project" value="UniProtKB-KW"/>
</dbReference>
<dbReference type="InterPro" id="IPR004027">
    <property type="entry name" value="SEC_C_motif"/>
</dbReference>
<dbReference type="PRINTS" id="PR00906">
    <property type="entry name" value="SECA"/>
</dbReference>
<comment type="cofactor">
    <cofactor evidence="1">
        <name>Zn(2+)</name>
        <dbReference type="ChEBI" id="CHEBI:29105"/>
    </cofactor>
</comment>
<dbReference type="InterPro" id="IPR044722">
    <property type="entry name" value="SecA_SF2_C"/>
</dbReference>
<dbReference type="SUPFAM" id="SSF52540">
    <property type="entry name" value="P-loop containing nucleoside triphosphate hydrolases"/>
    <property type="match status" value="2"/>
</dbReference>